<evidence type="ECO:0000313" key="1">
    <source>
        <dbReference type="EMBL" id="MVN21305.1"/>
    </source>
</evidence>
<dbReference type="InterPro" id="IPR025366">
    <property type="entry name" value="DUF4270"/>
</dbReference>
<name>A0A7K1SVF9_9SPHI</name>
<dbReference type="EMBL" id="WPIK01000005">
    <property type="protein sequence ID" value="MVN21305.1"/>
    <property type="molecule type" value="Genomic_DNA"/>
</dbReference>
<gene>
    <name evidence="1" type="ORF">GO621_07125</name>
</gene>
<sequence>MKFVKTDLLTLLISLFILSGCKKPDAVGLAIDPSEVINGTLLDTVSIKTSTLKDDSVVTSNLIASREGGTYYIAPLAYYKDPVFGITEANVALSMGTPGSVAFTKPTGTVTVDSAVLVLRYAKGFYGDTTSTNYKLNVYQLAEQPLNQTYYNTKAWAYNSALIGTGSFHARPSDSVNVLQIVTGAKDTLKKLPPQIRIPVNTAFVKSSILSADSLKLIGTEAFKRYFKGLYLTFDKAQTTGGPGGNFYLLTDSCSLDVYYKNTSTAGVIDTVMASFPASGNFASQIKHDYTGTVIPDALINGAAGKSSGTVYIQGLAGLRTKISFPSLATNVKQIIGNAALNRAELIITPVAGTQLYPFLPVPRLTMYRYNVAKQRTYIPDASTSDVRTYSLSTISNYLTGFGGFYDSKKNEYHFVITSYIGDLISGKTIDYGTFLAAADYDNTTSIEYSTGSVYSAGRLVAGNDKTSAYKMKLNIIYTPALIK</sequence>
<keyword evidence="2" id="KW-1185">Reference proteome</keyword>
<dbReference type="RefSeq" id="WP_157565526.1">
    <property type="nucleotide sequence ID" value="NZ_WPIK01000005.1"/>
</dbReference>
<accession>A0A7K1SVF9</accession>
<dbReference type="AlphaFoldDB" id="A0A7K1SVF9"/>
<dbReference type="Proteomes" id="UP000462014">
    <property type="component" value="Unassembled WGS sequence"/>
</dbReference>
<comment type="caution">
    <text evidence="1">The sequence shown here is derived from an EMBL/GenBank/DDBJ whole genome shotgun (WGS) entry which is preliminary data.</text>
</comment>
<reference evidence="1 2" key="1">
    <citation type="submission" date="2019-12" db="EMBL/GenBank/DDBJ databases">
        <title>Mucilaginibacter sp. HMF7410 genome sequencing and assembly.</title>
        <authorList>
            <person name="Kang H."/>
            <person name="Cha I."/>
            <person name="Kim H."/>
            <person name="Joh K."/>
        </authorList>
    </citation>
    <scope>NUCLEOTIDE SEQUENCE [LARGE SCALE GENOMIC DNA]</scope>
    <source>
        <strain evidence="1 2">HMF7410</strain>
    </source>
</reference>
<dbReference type="PROSITE" id="PS51257">
    <property type="entry name" value="PROKAR_LIPOPROTEIN"/>
    <property type="match status" value="1"/>
</dbReference>
<organism evidence="1 2">
    <name type="scientific">Mucilaginibacter arboris</name>
    <dbReference type="NCBI Taxonomy" id="2682090"/>
    <lineage>
        <taxon>Bacteria</taxon>
        <taxon>Pseudomonadati</taxon>
        <taxon>Bacteroidota</taxon>
        <taxon>Sphingobacteriia</taxon>
        <taxon>Sphingobacteriales</taxon>
        <taxon>Sphingobacteriaceae</taxon>
        <taxon>Mucilaginibacter</taxon>
    </lineage>
</organism>
<dbReference type="Pfam" id="PF14092">
    <property type="entry name" value="DUF4270"/>
    <property type="match status" value="1"/>
</dbReference>
<protein>
    <submittedName>
        <fullName evidence="1">DUF4270 family protein</fullName>
    </submittedName>
</protein>
<proteinExistence type="predicted"/>
<evidence type="ECO:0000313" key="2">
    <source>
        <dbReference type="Proteomes" id="UP000462014"/>
    </source>
</evidence>